<dbReference type="InterPro" id="IPR011856">
    <property type="entry name" value="tRNA_endonuc-like_dom_sf"/>
</dbReference>
<evidence type="ECO:0000259" key="2">
    <source>
        <dbReference type="Pfam" id="PF17761"/>
    </source>
</evidence>
<dbReference type="RefSeq" id="WP_103935292.1">
    <property type="nucleotide sequence ID" value="NZ_FNVA01000010.1"/>
</dbReference>
<reference evidence="3 4" key="1">
    <citation type="submission" date="2016-10" db="EMBL/GenBank/DDBJ databases">
        <authorList>
            <person name="de Groot N.N."/>
        </authorList>
    </citation>
    <scope>NUCLEOTIDE SEQUENCE [LARGE SCALE GENOMIC DNA]</scope>
    <source>
        <strain evidence="3 4">DSM 22489</strain>
    </source>
</reference>
<proteinExistence type="predicted"/>
<dbReference type="EMBL" id="FNVA01000010">
    <property type="protein sequence ID" value="SEG71086.1"/>
    <property type="molecule type" value="Genomic_DNA"/>
</dbReference>
<accession>A0A1H6CFH7</accession>
<dbReference type="InterPro" id="IPR041527">
    <property type="entry name" value="YhcG_N"/>
</dbReference>
<keyword evidence="3" id="KW-0378">Hydrolase</keyword>
<dbReference type="InterPro" id="IPR053148">
    <property type="entry name" value="PD-DEXK-like_domain"/>
</dbReference>
<keyword evidence="3" id="KW-0255">Endonuclease</keyword>
<dbReference type="Pfam" id="PF06250">
    <property type="entry name" value="YhcG_C"/>
    <property type="match status" value="1"/>
</dbReference>
<gene>
    <name evidence="3" type="ORF">SAMN05421819_4453</name>
</gene>
<evidence type="ECO:0000259" key="1">
    <source>
        <dbReference type="Pfam" id="PF06250"/>
    </source>
</evidence>
<evidence type="ECO:0000313" key="4">
    <source>
        <dbReference type="Proteomes" id="UP000236728"/>
    </source>
</evidence>
<dbReference type="AlphaFoldDB" id="A0A1H6CFH7"/>
<dbReference type="GO" id="GO:0003676">
    <property type="term" value="F:nucleic acid binding"/>
    <property type="evidence" value="ECO:0007669"/>
    <property type="project" value="InterPro"/>
</dbReference>
<dbReference type="OrthoDB" id="9801263at2"/>
<dbReference type="PANTHER" id="PTHR30547:SF5">
    <property type="entry name" value="NUCLEASE YHCG-RELATED"/>
    <property type="match status" value="1"/>
</dbReference>
<dbReference type="Proteomes" id="UP000236728">
    <property type="component" value="Unassembled WGS sequence"/>
</dbReference>
<dbReference type="Gene3D" id="3.40.1350.10">
    <property type="match status" value="1"/>
</dbReference>
<dbReference type="GO" id="GO:0004519">
    <property type="term" value="F:endonuclease activity"/>
    <property type="evidence" value="ECO:0007669"/>
    <property type="project" value="UniProtKB-KW"/>
</dbReference>
<evidence type="ECO:0000313" key="3">
    <source>
        <dbReference type="EMBL" id="SEG71086.1"/>
    </source>
</evidence>
<organism evidence="3 4">
    <name type="scientific">Bryocella elongata</name>
    <dbReference type="NCBI Taxonomy" id="863522"/>
    <lineage>
        <taxon>Bacteria</taxon>
        <taxon>Pseudomonadati</taxon>
        <taxon>Acidobacteriota</taxon>
        <taxon>Terriglobia</taxon>
        <taxon>Terriglobales</taxon>
        <taxon>Acidobacteriaceae</taxon>
        <taxon>Bryocella</taxon>
    </lineage>
</organism>
<keyword evidence="4" id="KW-1185">Reference proteome</keyword>
<dbReference type="Pfam" id="PF17761">
    <property type="entry name" value="DUF1016_N"/>
    <property type="match status" value="1"/>
</dbReference>
<feature type="domain" description="YhcG PDDEXK nuclease" evidence="1">
    <location>
        <begin position="181"/>
        <end position="332"/>
    </location>
</feature>
<sequence>MPSSEPNPSRLSTPSGKESIFSEIVQLIADSQEKALRAVNTVLIDLYWRVGEIISGKIASSEWGDGVVRQLAEYIARTQPGLRGFTRANLFRMRQFYETYRDDEKVVPLVRQLPWSHHLLILGQSKRAEEREFYIRTAIQEGWSKRELERQLDSALFARVVLSPPKVSPAVRQFHPEAVSIFKDAYNLEFLGLPEVHAEADLHGALLDKLKDFLIELGRDFCFVGSEYPLQVGGQDFALDLLFFHRGLNCLVAIELKINAFRPEYLGKLDFYLEALDRTVRKNHEQPSIGLLLCASKNDEVVEYALSRSLSPALVAEYQTQLPDKKLLQAKLHEFYEQRVASVSDPDA</sequence>
<keyword evidence="3" id="KW-0540">Nuclease</keyword>
<dbReference type="InterPro" id="IPR009362">
    <property type="entry name" value="YhcG_C"/>
</dbReference>
<feature type="domain" description="YhcG N-terminal" evidence="2">
    <location>
        <begin position="23"/>
        <end position="159"/>
    </location>
</feature>
<name>A0A1H6CFH7_9BACT</name>
<dbReference type="PANTHER" id="PTHR30547">
    <property type="entry name" value="UNCHARACTERIZED PROTEIN YHCG-RELATED"/>
    <property type="match status" value="1"/>
</dbReference>
<protein>
    <submittedName>
        <fullName evidence="3">Predicted nuclease of restriction endonuclease-like (RecB) superfamily, DUF1016 family</fullName>
    </submittedName>
</protein>